<proteinExistence type="predicted"/>
<keyword evidence="1" id="KW-1133">Transmembrane helix</keyword>
<dbReference type="OrthoDB" id="791023at2"/>
<dbReference type="Pfam" id="PF14014">
    <property type="entry name" value="DUF4230"/>
    <property type="match status" value="1"/>
</dbReference>
<keyword evidence="1" id="KW-0472">Membrane</keyword>
<organism evidence="2 3">
    <name type="scientific">Cytophaga hutchinsonii (strain ATCC 33406 / DSM 1761 / CIP 103989 / NBRC 15051 / NCIMB 9469 / D465)</name>
    <dbReference type="NCBI Taxonomy" id="269798"/>
    <lineage>
        <taxon>Bacteria</taxon>
        <taxon>Pseudomonadati</taxon>
        <taxon>Bacteroidota</taxon>
        <taxon>Cytophagia</taxon>
        <taxon>Cytophagales</taxon>
        <taxon>Cytophagaceae</taxon>
        <taxon>Cytophaga</taxon>
    </lineage>
</organism>
<sequence>MLLKGMLKVLPWIIICALGIYIYISSRPIFNIGGEDDKIEVTNHVIIEKIELLGKLELCKFYMKDIVEHKVIKPWYDKDSKVVLIISGEAVGCIDLRKIDSSSVQITEKQVIVTLPPAEICSFKVDHQSSKIYDIETGFFEDDKKVIDKAYQLAETEIQKSATKMGIEKQTRLNAEIILKPFLSGLTDKEIVLK</sequence>
<feature type="transmembrane region" description="Helical" evidence="1">
    <location>
        <begin position="6"/>
        <end position="24"/>
    </location>
</feature>
<evidence type="ECO:0008006" key="4">
    <source>
        <dbReference type="Google" id="ProtNLM"/>
    </source>
</evidence>
<dbReference type="AlphaFoldDB" id="A0A6N4SMF1"/>
<evidence type="ECO:0000313" key="3">
    <source>
        <dbReference type="Proteomes" id="UP000001822"/>
    </source>
</evidence>
<evidence type="ECO:0000313" key="2">
    <source>
        <dbReference type="EMBL" id="ABG57438.1"/>
    </source>
</evidence>
<dbReference type="EMBL" id="CP000383">
    <property type="protein sequence ID" value="ABG57438.1"/>
    <property type="molecule type" value="Genomic_DNA"/>
</dbReference>
<gene>
    <name evidence="2" type="ordered locus">CHU_0145</name>
</gene>
<dbReference type="InterPro" id="IPR025324">
    <property type="entry name" value="DUF4230"/>
</dbReference>
<dbReference type="KEGG" id="chu:CHU_0145"/>
<keyword evidence="1" id="KW-0812">Transmembrane</keyword>
<keyword evidence="3" id="KW-1185">Reference proteome</keyword>
<reference evidence="2 3" key="1">
    <citation type="journal article" date="2007" name="Appl. Environ. Microbiol.">
        <title>Genome sequence of the cellulolytic gliding bacterium Cytophaga hutchinsonii.</title>
        <authorList>
            <person name="Xie G."/>
            <person name="Bruce D.C."/>
            <person name="Challacombe J.F."/>
            <person name="Chertkov O."/>
            <person name="Detter J.C."/>
            <person name="Gilna P."/>
            <person name="Han C.S."/>
            <person name="Lucas S."/>
            <person name="Misra M."/>
            <person name="Myers G.L."/>
            <person name="Richardson P."/>
            <person name="Tapia R."/>
            <person name="Thayer N."/>
            <person name="Thompson L.S."/>
            <person name="Brettin T.S."/>
            <person name="Henrissat B."/>
            <person name="Wilson D.B."/>
            <person name="McBride M.J."/>
        </authorList>
    </citation>
    <scope>NUCLEOTIDE SEQUENCE [LARGE SCALE GENOMIC DNA]</scope>
    <source>
        <strain evidence="3">ATCC 33406 / DSM 1761 / CIP 103989 / NBRC 15051 / NCIMB 9469 / D465</strain>
    </source>
</reference>
<evidence type="ECO:0000256" key="1">
    <source>
        <dbReference type="SAM" id="Phobius"/>
    </source>
</evidence>
<dbReference type="Proteomes" id="UP000001822">
    <property type="component" value="Chromosome"/>
</dbReference>
<name>A0A6N4SMF1_CYTH3</name>
<protein>
    <recommendedName>
        <fullName evidence="4">DUF4230 domain-containing protein</fullName>
    </recommendedName>
</protein>
<accession>A0A6N4SMF1</accession>